<dbReference type="HOGENOM" id="CLU_016785_8_0_1"/>
<evidence type="ECO:0000256" key="8">
    <source>
        <dbReference type="ARBA" id="ARBA00023015"/>
    </source>
</evidence>
<dbReference type="eggNOG" id="KOG2130">
    <property type="taxonomic scope" value="Eukaryota"/>
</dbReference>
<dbReference type="AlphaFoldDB" id="A0A0D3KRJ1"/>
<keyword evidence="10" id="KW-0539">Nucleus</keyword>
<keyword evidence="5" id="KW-0223">Dioxygenase</keyword>
<evidence type="ECO:0000313" key="13">
    <source>
        <dbReference type="EnsemblProtists" id="EOD38376"/>
    </source>
</evidence>
<reference evidence="13" key="2">
    <citation type="submission" date="2024-10" db="UniProtKB">
        <authorList>
            <consortium name="EnsemblProtists"/>
        </authorList>
    </citation>
    <scope>IDENTIFICATION</scope>
</reference>
<dbReference type="SUPFAM" id="SSF51197">
    <property type="entry name" value="Clavaminate synthase-like"/>
    <property type="match status" value="1"/>
</dbReference>
<dbReference type="GO" id="GO:0005634">
    <property type="term" value="C:nucleus"/>
    <property type="evidence" value="ECO:0007669"/>
    <property type="project" value="UniProtKB-SubCell"/>
</dbReference>
<dbReference type="KEGG" id="ehx:EMIHUDRAFT_224807"/>
<comment type="similarity">
    <text evidence="11">Belongs to the JMJD6 family.</text>
</comment>
<dbReference type="RefSeq" id="XP_005788482.1">
    <property type="nucleotide sequence ID" value="XM_005788425.1"/>
</dbReference>
<dbReference type="KEGG" id="ehx:EMIHUDRAFT_226910"/>
<dbReference type="Gene3D" id="2.60.120.650">
    <property type="entry name" value="Cupin"/>
    <property type="match status" value="1"/>
</dbReference>
<keyword evidence="3" id="KW-0479">Metal-binding</keyword>
<dbReference type="PaxDb" id="2903-EOD36053"/>
<proteinExistence type="inferred from homology"/>
<accession>A0A0D3KRJ1</accession>
<organism evidence="13 14">
    <name type="scientific">Emiliania huxleyi (strain CCMP1516)</name>
    <dbReference type="NCBI Taxonomy" id="280463"/>
    <lineage>
        <taxon>Eukaryota</taxon>
        <taxon>Haptista</taxon>
        <taxon>Haptophyta</taxon>
        <taxon>Prymnesiophyceae</taxon>
        <taxon>Isochrysidales</taxon>
        <taxon>Noelaerhabdaceae</taxon>
        <taxon>Emiliania</taxon>
    </lineage>
</organism>
<evidence type="ECO:0000256" key="4">
    <source>
        <dbReference type="ARBA" id="ARBA00022853"/>
    </source>
</evidence>
<keyword evidence="6" id="KW-0560">Oxidoreductase</keyword>
<dbReference type="GO" id="GO:0106140">
    <property type="term" value="F:P-TEFb complex binding"/>
    <property type="evidence" value="ECO:0007669"/>
    <property type="project" value="TreeGrafter"/>
</dbReference>
<keyword evidence="8" id="KW-0805">Transcription regulation</keyword>
<evidence type="ECO:0000313" key="14">
    <source>
        <dbReference type="Proteomes" id="UP000013827"/>
    </source>
</evidence>
<dbReference type="PANTHER" id="PTHR12480:SF32">
    <property type="entry name" value="BIFUNCTIONAL ARGININE DEMETHYLASE AND LYSYL-HYDROXYLASE JMJD6"/>
    <property type="match status" value="1"/>
</dbReference>
<evidence type="ECO:0000256" key="6">
    <source>
        <dbReference type="ARBA" id="ARBA00023002"/>
    </source>
</evidence>
<evidence type="ECO:0000259" key="12">
    <source>
        <dbReference type="PROSITE" id="PS51184"/>
    </source>
</evidence>
<evidence type="ECO:0000256" key="9">
    <source>
        <dbReference type="ARBA" id="ARBA00023163"/>
    </source>
</evidence>
<dbReference type="GO" id="GO:0005737">
    <property type="term" value="C:cytoplasm"/>
    <property type="evidence" value="ECO:0007669"/>
    <property type="project" value="TreeGrafter"/>
</dbReference>
<name>A0A0D3KRJ1_EMIH1</name>
<protein>
    <recommendedName>
        <fullName evidence="12">JmjC domain-containing protein</fullName>
    </recommendedName>
</protein>
<evidence type="ECO:0000256" key="1">
    <source>
        <dbReference type="ARBA" id="ARBA00001954"/>
    </source>
</evidence>
<dbReference type="InterPro" id="IPR003347">
    <property type="entry name" value="JmjC_dom"/>
</dbReference>
<dbReference type="EnsemblProtists" id="EOD36053">
    <property type="protein sequence ID" value="EOD36053"/>
    <property type="gene ID" value="EMIHUDRAFT_226910"/>
</dbReference>
<dbReference type="InterPro" id="IPR050910">
    <property type="entry name" value="JMJD6_ArgDemeth/LysHydrox"/>
</dbReference>
<dbReference type="RefSeq" id="XP_005790805.1">
    <property type="nucleotide sequence ID" value="XM_005790748.1"/>
</dbReference>
<dbReference type="EnsemblProtists" id="EOD38376">
    <property type="protein sequence ID" value="EOD38376"/>
    <property type="gene ID" value="EMIHUDRAFT_224807"/>
</dbReference>
<keyword evidence="4" id="KW-0156">Chromatin regulator</keyword>
<evidence type="ECO:0000256" key="7">
    <source>
        <dbReference type="ARBA" id="ARBA00023004"/>
    </source>
</evidence>
<dbReference type="GeneID" id="17281324"/>
<evidence type="ECO:0000256" key="11">
    <source>
        <dbReference type="ARBA" id="ARBA00038068"/>
    </source>
</evidence>
<evidence type="ECO:0000256" key="3">
    <source>
        <dbReference type="ARBA" id="ARBA00022723"/>
    </source>
</evidence>
<feature type="domain" description="JmjC" evidence="12">
    <location>
        <begin position="155"/>
        <end position="262"/>
    </location>
</feature>
<dbReference type="GO" id="GO:0033749">
    <property type="term" value="F:histone H4R3 demethylase activity"/>
    <property type="evidence" value="ECO:0007669"/>
    <property type="project" value="TreeGrafter"/>
</dbReference>
<sequence length="262" mass="29566">MPTPSDATVDPSVPTEDPAWRELLAEPAERFERRIGKAKRLIYPRRTAEDWRKASFASDTALAAQLEAIPDNGPRIDTREVSREEFVRDWEQPRRPYGGERFKVGEDDDSYAVWLKLKRRPAPRLSPGRYYLRYLATSRDDSPLYVFDSSFAERSGTSRLGRDYAPPHYFADDLFRYAGERRRPPYRWFVLGPARSGSYVHIDPLGTSAWNALLQGRKLWALLPPHVPKEVVQPTPKLHGGGEAVACAGEGLGVDEGVAVGD</sequence>
<evidence type="ECO:0000256" key="2">
    <source>
        <dbReference type="ARBA" id="ARBA00004123"/>
    </source>
</evidence>
<dbReference type="GeneID" id="17283646"/>
<dbReference type="GO" id="GO:0046872">
    <property type="term" value="F:metal ion binding"/>
    <property type="evidence" value="ECO:0007669"/>
    <property type="project" value="UniProtKB-KW"/>
</dbReference>
<dbReference type="PANTHER" id="PTHR12480">
    <property type="entry name" value="ARGININE DEMETHYLASE AND LYSYL-HYDROXYLASE JMJD"/>
    <property type="match status" value="1"/>
</dbReference>
<comment type="subcellular location">
    <subcellularLocation>
        <location evidence="2">Nucleus</location>
    </subcellularLocation>
</comment>
<comment type="cofactor">
    <cofactor evidence="1">
        <name>Fe(2+)</name>
        <dbReference type="ChEBI" id="CHEBI:29033"/>
    </cofactor>
</comment>
<dbReference type="PROSITE" id="PS51184">
    <property type="entry name" value="JMJC"/>
    <property type="match status" value="1"/>
</dbReference>
<dbReference type="Proteomes" id="UP000013827">
    <property type="component" value="Unassembled WGS sequence"/>
</dbReference>
<keyword evidence="9" id="KW-0804">Transcription</keyword>
<reference evidence="14" key="1">
    <citation type="journal article" date="2013" name="Nature">
        <title>Pan genome of the phytoplankton Emiliania underpins its global distribution.</title>
        <authorList>
            <person name="Read B.A."/>
            <person name="Kegel J."/>
            <person name="Klute M.J."/>
            <person name="Kuo A."/>
            <person name="Lefebvre S.C."/>
            <person name="Maumus F."/>
            <person name="Mayer C."/>
            <person name="Miller J."/>
            <person name="Monier A."/>
            <person name="Salamov A."/>
            <person name="Young J."/>
            <person name="Aguilar M."/>
            <person name="Claverie J.M."/>
            <person name="Frickenhaus S."/>
            <person name="Gonzalez K."/>
            <person name="Herman E.K."/>
            <person name="Lin Y.C."/>
            <person name="Napier J."/>
            <person name="Ogata H."/>
            <person name="Sarno A.F."/>
            <person name="Shmutz J."/>
            <person name="Schroeder D."/>
            <person name="de Vargas C."/>
            <person name="Verret F."/>
            <person name="von Dassow P."/>
            <person name="Valentin K."/>
            <person name="Van de Peer Y."/>
            <person name="Wheeler G."/>
            <person name="Dacks J.B."/>
            <person name="Delwiche C.F."/>
            <person name="Dyhrman S.T."/>
            <person name="Glockner G."/>
            <person name="John U."/>
            <person name="Richards T."/>
            <person name="Worden A.Z."/>
            <person name="Zhang X."/>
            <person name="Grigoriev I.V."/>
            <person name="Allen A.E."/>
            <person name="Bidle K."/>
            <person name="Borodovsky M."/>
            <person name="Bowler C."/>
            <person name="Brownlee C."/>
            <person name="Cock J.M."/>
            <person name="Elias M."/>
            <person name="Gladyshev V.N."/>
            <person name="Groth M."/>
            <person name="Guda C."/>
            <person name="Hadaegh A."/>
            <person name="Iglesias-Rodriguez M.D."/>
            <person name="Jenkins J."/>
            <person name="Jones B.M."/>
            <person name="Lawson T."/>
            <person name="Leese F."/>
            <person name="Lindquist E."/>
            <person name="Lobanov A."/>
            <person name="Lomsadze A."/>
            <person name="Malik S.B."/>
            <person name="Marsh M.E."/>
            <person name="Mackinder L."/>
            <person name="Mock T."/>
            <person name="Mueller-Roeber B."/>
            <person name="Pagarete A."/>
            <person name="Parker M."/>
            <person name="Probert I."/>
            <person name="Quesneville H."/>
            <person name="Raines C."/>
            <person name="Rensing S.A."/>
            <person name="Riano-Pachon D.M."/>
            <person name="Richier S."/>
            <person name="Rokitta S."/>
            <person name="Shiraiwa Y."/>
            <person name="Soanes D.M."/>
            <person name="van der Giezen M."/>
            <person name="Wahlund T.M."/>
            <person name="Williams B."/>
            <person name="Wilson W."/>
            <person name="Wolfe G."/>
            <person name="Wurch L.L."/>
        </authorList>
    </citation>
    <scope>NUCLEOTIDE SEQUENCE</scope>
</reference>
<keyword evidence="7" id="KW-0408">Iron</keyword>
<keyword evidence="14" id="KW-1185">Reference proteome</keyword>
<evidence type="ECO:0000256" key="10">
    <source>
        <dbReference type="ARBA" id="ARBA00023242"/>
    </source>
</evidence>
<evidence type="ECO:0000256" key="5">
    <source>
        <dbReference type="ARBA" id="ARBA00022964"/>
    </source>
</evidence>